<reference evidence="3" key="1">
    <citation type="submission" date="2022-07" db="EMBL/GenBank/DDBJ databases">
        <title>Fungi with potential for degradation of polypropylene.</title>
        <authorList>
            <person name="Gostincar C."/>
        </authorList>
    </citation>
    <scope>NUCLEOTIDE SEQUENCE</scope>
    <source>
        <strain evidence="3">EXF-13308</strain>
    </source>
</reference>
<feature type="domain" description="2EXR" evidence="2">
    <location>
        <begin position="30"/>
        <end position="134"/>
    </location>
</feature>
<evidence type="ECO:0000259" key="2">
    <source>
        <dbReference type="Pfam" id="PF20150"/>
    </source>
</evidence>
<evidence type="ECO:0000313" key="4">
    <source>
        <dbReference type="Proteomes" id="UP001174694"/>
    </source>
</evidence>
<dbReference type="Pfam" id="PF20150">
    <property type="entry name" value="2EXR"/>
    <property type="match status" value="1"/>
</dbReference>
<dbReference type="AlphaFoldDB" id="A0AA38VH38"/>
<dbReference type="InterPro" id="IPR045518">
    <property type="entry name" value="2EXR"/>
</dbReference>
<evidence type="ECO:0000313" key="3">
    <source>
        <dbReference type="EMBL" id="KAJ9150799.1"/>
    </source>
</evidence>
<dbReference type="PANTHER" id="PTHR35910">
    <property type="entry name" value="2EXR DOMAIN-CONTAINING PROTEIN"/>
    <property type="match status" value="1"/>
</dbReference>
<organism evidence="3 4">
    <name type="scientific">Pleurostoma richardsiae</name>
    <dbReference type="NCBI Taxonomy" id="41990"/>
    <lineage>
        <taxon>Eukaryota</taxon>
        <taxon>Fungi</taxon>
        <taxon>Dikarya</taxon>
        <taxon>Ascomycota</taxon>
        <taxon>Pezizomycotina</taxon>
        <taxon>Sordariomycetes</taxon>
        <taxon>Sordariomycetidae</taxon>
        <taxon>Calosphaeriales</taxon>
        <taxon>Pleurostomataceae</taxon>
        <taxon>Pleurostoma</taxon>
    </lineage>
</organism>
<dbReference type="Proteomes" id="UP001174694">
    <property type="component" value="Unassembled WGS sequence"/>
</dbReference>
<protein>
    <recommendedName>
        <fullName evidence="2">2EXR domain-containing protein</fullName>
    </recommendedName>
</protein>
<sequence length="263" mass="29488">MAHVWLQPGGESSPLPAVSTAVSGSPAPSFHLFSYLPAELRLKVWRFSFEPRAVEIHARRSHYADDFQHGGMPKWQSGCTNPAALATSSEARAAAQRHYTVRFPLATVAACERAGDSVTDLYRVLYLNLATDVLVILGDMDFRRMSRLPPEFRRLDPTGEGLKRMAVSASWTYHPGAAASVRMFVRNLIPELRELIVFMYAEMVPPAHWSSGSCSLDDCDGTDYYKRHVVGMGQRTRDGYKWLVTGGRDLKVSLKELNFRHGW</sequence>
<name>A0AA38VH38_9PEZI</name>
<proteinExistence type="predicted"/>
<feature type="region of interest" description="Disordered" evidence="1">
    <location>
        <begin position="1"/>
        <end position="20"/>
    </location>
</feature>
<evidence type="ECO:0000256" key="1">
    <source>
        <dbReference type="SAM" id="MobiDB-lite"/>
    </source>
</evidence>
<dbReference type="EMBL" id="JANBVO010000007">
    <property type="protein sequence ID" value="KAJ9150799.1"/>
    <property type="molecule type" value="Genomic_DNA"/>
</dbReference>
<accession>A0AA38VH38</accession>
<dbReference type="PANTHER" id="PTHR35910:SF1">
    <property type="entry name" value="2EXR DOMAIN-CONTAINING PROTEIN"/>
    <property type="match status" value="1"/>
</dbReference>
<gene>
    <name evidence="3" type="ORF">NKR23_g3435</name>
</gene>
<comment type="caution">
    <text evidence="3">The sequence shown here is derived from an EMBL/GenBank/DDBJ whole genome shotgun (WGS) entry which is preliminary data.</text>
</comment>
<keyword evidence="4" id="KW-1185">Reference proteome</keyword>